<dbReference type="KEGG" id="mlr:MELLADRAFT_107515"/>
<dbReference type="AlphaFoldDB" id="F4RQI1"/>
<dbReference type="VEuPathDB" id="FungiDB:MELLADRAFT_107515"/>
<dbReference type="RefSeq" id="XP_007411223.1">
    <property type="nucleotide sequence ID" value="XM_007411161.1"/>
</dbReference>
<dbReference type="InParanoid" id="F4RQI1"/>
<evidence type="ECO:0000256" key="1">
    <source>
        <dbReference type="SAM" id="SignalP"/>
    </source>
</evidence>
<feature type="signal peptide" evidence="1">
    <location>
        <begin position="1"/>
        <end position="20"/>
    </location>
</feature>
<feature type="chain" id="PRO_5003315367" description="Secreted protein" evidence="1">
    <location>
        <begin position="21"/>
        <end position="235"/>
    </location>
</feature>
<evidence type="ECO:0008006" key="4">
    <source>
        <dbReference type="Google" id="ProtNLM"/>
    </source>
</evidence>
<accession>F4RQI1</accession>
<gene>
    <name evidence="2" type="ORF">MELLADRAFT_107515</name>
</gene>
<dbReference type="HOGENOM" id="CLU_1180455_0_0_1"/>
<dbReference type="GeneID" id="18923194"/>
<evidence type="ECO:0000313" key="3">
    <source>
        <dbReference type="Proteomes" id="UP000001072"/>
    </source>
</evidence>
<keyword evidence="3" id="KW-1185">Reference proteome</keyword>
<sequence length="235" mass="27026">MNKIMLSWVWYLMGSFSFCAFNPSERSMKGMIEGSNLHGVVQDNAQNNIHNRIKALEIFAPLNEKPKYVSNRRPWHSMLGDLFTGIVSPWVGPSAIQELCSDAQKYHSEVRLMIPELIHLKDEMGVRLVTQEQLRKIIVNLLEFLQQDHLELYERLWSLSVLRIVQSLLPIGMHNPIREDPNTGGVSRGGLELFLLKELEFKPRVESVVNRKIQISPVDEGKNHTTFSFASYVQQ</sequence>
<organism evidence="3">
    <name type="scientific">Melampsora larici-populina (strain 98AG31 / pathotype 3-4-7)</name>
    <name type="common">Poplar leaf rust fungus</name>
    <dbReference type="NCBI Taxonomy" id="747676"/>
    <lineage>
        <taxon>Eukaryota</taxon>
        <taxon>Fungi</taxon>
        <taxon>Dikarya</taxon>
        <taxon>Basidiomycota</taxon>
        <taxon>Pucciniomycotina</taxon>
        <taxon>Pucciniomycetes</taxon>
        <taxon>Pucciniales</taxon>
        <taxon>Melampsoraceae</taxon>
        <taxon>Melampsora</taxon>
    </lineage>
</organism>
<evidence type="ECO:0000313" key="2">
    <source>
        <dbReference type="EMBL" id="EGG05301.1"/>
    </source>
</evidence>
<keyword evidence="1" id="KW-0732">Signal</keyword>
<dbReference type="EMBL" id="GL883113">
    <property type="protein sequence ID" value="EGG05301.1"/>
    <property type="molecule type" value="Genomic_DNA"/>
</dbReference>
<reference evidence="3" key="1">
    <citation type="journal article" date="2011" name="Proc. Natl. Acad. Sci. U.S.A.">
        <title>Obligate biotrophy features unraveled by the genomic analysis of rust fungi.</title>
        <authorList>
            <person name="Duplessis S."/>
            <person name="Cuomo C.A."/>
            <person name="Lin Y.-C."/>
            <person name="Aerts A."/>
            <person name="Tisserant E."/>
            <person name="Veneault-Fourrey C."/>
            <person name="Joly D.L."/>
            <person name="Hacquard S."/>
            <person name="Amselem J."/>
            <person name="Cantarel B.L."/>
            <person name="Chiu R."/>
            <person name="Coutinho P.M."/>
            <person name="Feau N."/>
            <person name="Field M."/>
            <person name="Frey P."/>
            <person name="Gelhaye E."/>
            <person name="Goldberg J."/>
            <person name="Grabherr M.G."/>
            <person name="Kodira C.D."/>
            <person name="Kohler A."/>
            <person name="Kuees U."/>
            <person name="Lindquist E.A."/>
            <person name="Lucas S.M."/>
            <person name="Mago R."/>
            <person name="Mauceli E."/>
            <person name="Morin E."/>
            <person name="Murat C."/>
            <person name="Pangilinan J.L."/>
            <person name="Park R."/>
            <person name="Pearson M."/>
            <person name="Quesneville H."/>
            <person name="Rouhier N."/>
            <person name="Sakthikumar S."/>
            <person name="Salamov A.A."/>
            <person name="Schmutz J."/>
            <person name="Selles B."/>
            <person name="Shapiro H."/>
            <person name="Tanguay P."/>
            <person name="Tuskan G.A."/>
            <person name="Henrissat B."/>
            <person name="Van de Peer Y."/>
            <person name="Rouze P."/>
            <person name="Ellis J.G."/>
            <person name="Dodds P.N."/>
            <person name="Schein J.E."/>
            <person name="Zhong S."/>
            <person name="Hamelin R.C."/>
            <person name="Grigoriev I.V."/>
            <person name="Szabo L.J."/>
            <person name="Martin F."/>
        </authorList>
    </citation>
    <scope>NUCLEOTIDE SEQUENCE [LARGE SCALE GENOMIC DNA]</scope>
    <source>
        <strain evidence="3">98AG31 / pathotype 3-4-7</strain>
    </source>
</reference>
<dbReference type="Proteomes" id="UP000001072">
    <property type="component" value="Unassembled WGS sequence"/>
</dbReference>
<proteinExistence type="predicted"/>
<protein>
    <recommendedName>
        <fullName evidence="4">Secreted protein</fullName>
    </recommendedName>
</protein>
<name>F4RQI1_MELLP</name>